<keyword evidence="1" id="KW-0805">Transcription regulation</keyword>
<dbReference type="Pfam" id="PF21597">
    <property type="entry name" value="TetR_C_43"/>
    <property type="match status" value="1"/>
</dbReference>
<dbReference type="SUPFAM" id="SSF46689">
    <property type="entry name" value="Homeodomain-like"/>
    <property type="match status" value="1"/>
</dbReference>
<keyword evidence="2 4" id="KW-0238">DNA-binding</keyword>
<reference evidence="6 7" key="1">
    <citation type="submission" date="2020-08" db="EMBL/GenBank/DDBJ databases">
        <title>Genomic Encyclopedia of Archaeal and Bacterial Type Strains, Phase II (KMG-II): from individual species to whole genera.</title>
        <authorList>
            <person name="Goeker M."/>
        </authorList>
    </citation>
    <scope>NUCLEOTIDE SEQUENCE [LARGE SCALE GENOMIC DNA]</scope>
    <source>
        <strain evidence="6 7">DSM 23288</strain>
    </source>
</reference>
<evidence type="ECO:0000256" key="1">
    <source>
        <dbReference type="ARBA" id="ARBA00023015"/>
    </source>
</evidence>
<dbReference type="PANTHER" id="PTHR30055:SF234">
    <property type="entry name" value="HTH-TYPE TRANSCRIPTIONAL REGULATOR BETI"/>
    <property type="match status" value="1"/>
</dbReference>
<dbReference type="AlphaFoldDB" id="A0A840IFH0"/>
<sequence>MPAARPRASAAAPGRAPRRDALRNRALLIETAAAAFRDEGLQVGVDEIARRARVGIATLYRHFPTKGDLVVAVSSGLLDQLGEARDAALAAGDDALVLERFLRAALAQLQQNRGLVEALAQHPPSPEIRERMRERMLEIVAPVVARAHAAGTLERTLDAEDLLIAIRMLGAASAPGTRREPERYLRLLLAGLREGA</sequence>
<organism evidence="6 7">
    <name type="scientific">Conexibacter arvalis</name>
    <dbReference type="NCBI Taxonomy" id="912552"/>
    <lineage>
        <taxon>Bacteria</taxon>
        <taxon>Bacillati</taxon>
        <taxon>Actinomycetota</taxon>
        <taxon>Thermoleophilia</taxon>
        <taxon>Solirubrobacterales</taxon>
        <taxon>Conexibacteraceae</taxon>
        <taxon>Conexibacter</taxon>
    </lineage>
</organism>
<gene>
    <name evidence="6" type="ORF">BDZ31_003358</name>
</gene>
<protein>
    <submittedName>
        <fullName evidence="6">AcrR family transcriptional regulator</fullName>
    </submittedName>
</protein>
<proteinExistence type="predicted"/>
<dbReference type="InterPro" id="IPR050109">
    <property type="entry name" value="HTH-type_TetR-like_transc_reg"/>
</dbReference>
<dbReference type="InterPro" id="IPR049445">
    <property type="entry name" value="TetR_SbtR-like_C"/>
</dbReference>
<dbReference type="InterPro" id="IPR036271">
    <property type="entry name" value="Tet_transcr_reg_TetR-rel_C_sf"/>
</dbReference>
<dbReference type="PROSITE" id="PS50977">
    <property type="entry name" value="HTH_TETR_2"/>
    <property type="match status" value="1"/>
</dbReference>
<comment type="caution">
    <text evidence="6">The sequence shown here is derived from an EMBL/GenBank/DDBJ whole genome shotgun (WGS) entry which is preliminary data.</text>
</comment>
<dbReference type="PRINTS" id="PR00455">
    <property type="entry name" value="HTHTETR"/>
</dbReference>
<feature type="domain" description="HTH tetR-type" evidence="5">
    <location>
        <begin position="22"/>
        <end position="81"/>
    </location>
</feature>
<dbReference type="PANTHER" id="PTHR30055">
    <property type="entry name" value="HTH-TYPE TRANSCRIPTIONAL REGULATOR RUTR"/>
    <property type="match status" value="1"/>
</dbReference>
<dbReference type="GO" id="GO:0003700">
    <property type="term" value="F:DNA-binding transcription factor activity"/>
    <property type="evidence" value="ECO:0007669"/>
    <property type="project" value="TreeGrafter"/>
</dbReference>
<evidence type="ECO:0000256" key="4">
    <source>
        <dbReference type="PROSITE-ProRule" id="PRU00335"/>
    </source>
</evidence>
<dbReference type="InterPro" id="IPR009057">
    <property type="entry name" value="Homeodomain-like_sf"/>
</dbReference>
<name>A0A840IFH0_9ACTN</name>
<dbReference type="SUPFAM" id="SSF48498">
    <property type="entry name" value="Tetracyclin repressor-like, C-terminal domain"/>
    <property type="match status" value="1"/>
</dbReference>
<evidence type="ECO:0000313" key="7">
    <source>
        <dbReference type="Proteomes" id="UP000585272"/>
    </source>
</evidence>
<keyword evidence="3" id="KW-0804">Transcription</keyword>
<dbReference type="Gene3D" id="1.10.357.10">
    <property type="entry name" value="Tetracycline Repressor, domain 2"/>
    <property type="match status" value="1"/>
</dbReference>
<evidence type="ECO:0000313" key="6">
    <source>
        <dbReference type="EMBL" id="MBB4663757.1"/>
    </source>
</evidence>
<feature type="DNA-binding region" description="H-T-H motif" evidence="4">
    <location>
        <begin position="44"/>
        <end position="63"/>
    </location>
</feature>
<dbReference type="RefSeq" id="WP_183343488.1">
    <property type="nucleotide sequence ID" value="NZ_JACHNU010000005.1"/>
</dbReference>
<dbReference type="GO" id="GO:0000976">
    <property type="term" value="F:transcription cis-regulatory region binding"/>
    <property type="evidence" value="ECO:0007669"/>
    <property type="project" value="TreeGrafter"/>
</dbReference>
<dbReference type="Proteomes" id="UP000585272">
    <property type="component" value="Unassembled WGS sequence"/>
</dbReference>
<evidence type="ECO:0000256" key="3">
    <source>
        <dbReference type="ARBA" id="ARBA00023163"/>
    </source>
</evidence>
<dbReference type="Pfam" id="PF00440">
    <property type="entry name" value="TetR_N"/>
    <property type="match status" value="1"/>
</dbReference>
<accession>A0A840IFH0</accession>
<dbReference type="InterPro" id="IPR001647">
    <property type="entry name" value="HTH_TetR"/>
</dbReference>
<dbReference type="EMBL" id="JACHNU010000005">
    <property type="protein sequence ID" value="MBB4663757.1"/>
    <property type="molecule type" value="Genomic_DNA"/>
</dbReference>
<evidence type="ECO:0000259" key="5">
    <source>
        <dbReference type="PROSITE" id="PS50977"/>
    </source>
</evidence>
<evidence type="ECO:0000256" key="2">
    <source>
        <dbReference type="ARBA" id="ARBA00023125"/>
    </source>
</evidence>
<keyword evidence="7" id="KW-1185">Reference proteome</keyword>